<dbReference type="GO" id="GO:0016887">
    <property type="term" value="F:ATP hydrolysis activity"/>
    <property type="evidence" value="ECO:0007669"/>
    <property type="project" value="InterPro"/>
</dbReference>
<keyword evidence="3" id="KW-1185">Reference proteome</keyword>
<dbReference type="SUPFAM" id="SSF52540">
    <property type="entry name" value="P-loop containing nucleoside triphosphate hydrolases"/>
    <property type="match status" value="1"/>
</dbReference>
<feature type="domain" description="ORC1/DEAH AAA+ ATPase" evidence="1">
    <location>
        <begin position="20"/>
        <end position="189"/>
    </location>
</feature>
<dbReference type="Pfam" id="PF13401">
    <property type="entry name" value="AAA_22"/>
    <property type="match status" value="1"/>
</dbReference>
<dbReference type="PANTHER" id="PTHR34301">
    <property type="entry name" value="DNA-BINDING PROTEIN-RELATED"/>
    <property type="match status" value="1"/>
</dbReference>
<dbReference type="Gene3D" id="3.40.50.300">
    <property type="entry name" value="P-loop containing nucleotide triphosphate hydrolases"/>
    <property type="match status" value="1"/>
</dbReference>
<comment type="caution">
    <text evidence="2">The sequence shown here is derived from an EMBL/GenBank/DDBJ whole genome shotgun (WGS) entry which is preliminary data.</text>
</comment>
<evidence type="ECO:0000313" key="2">
    <source>
        <dbReference type="EMBL" id="RKT47378.1"/>
    </source>
</evidence>
<dbReference type="InterPro" id="IPR027417">
    <property type="entry name" value="P-loop_NTPase"/>
</dbReference>
<organism evidence="2 3">
    <name type="scientific">Thiocapsa rosea</name>
    <dbReference type="NCBI Taxonomy" id="69360"/>
    <lineage>
        <taxon>Bacteria</taxon>
        <taxon>Pseudomonadati</taxon>
        <taxon>Pseudomonadota</taxon>
        <taxon>Gammaproteobacteria</taxon>
        <taxon>Chromatiales</taxon>
        <taxon>Chromatiaceae</taxon>
        <taxon>Thiocapsa</taxon>
    </lineage>
</organism>
<reference evidence="2 3" key="1">
    <citation type="submission" date="2018-10" db="EMBL/GenBank/DDBJ databases">
        <title>Genomic Encyclopedia of Archaeal and Bacterial Type Strains, Phase II (KMG-II): from individual species to whole genera.</title>
        <authorList>
            <person name="Goeker M."/>
        </authorList>
    </citation>
    <scope>NUCLEOTIDE SEQUENCE [LARGE SCALE GENOMIC DNA]</scope>
    <source>
        <strain evidence="2 3">DSM 235</strain>
    </source>
</reference>
<proteinExistence type="predicted"/>
<dbReference type="RefSeq" id="WP_120799358.1">
    <property type="nucleotide sequence ID" value="NZ_RBXL01000001.1"/>
</dbReference>
<evidence type="ECO:0000313" key="3">
    <source>
        <dbReference type="Proteomes" id="UP000274556"/>
    </source>
</evidence>
<evidence type="ECO:0000259" key="1">
    <source>
        <dbReference type="Pfam" id="PF13401"/>
    </source>
</evidence>
<sequence>MSTFPRPNLEDAFWRALESGSHLLLPGPRRIGKTTLLKQALAQPRTDFFPVYVFVESIDSVDELYRKLLSSLLDQEFVGRLSRASRRFSTWVGQIRIEEIGSKVRFGAVGPLDHLDEFIRFCRTLELDGRILLMVDELPQAVENTLGSKSEQERREAIRMLQTLRDCRHDPALTERIQFVFAGSIGLENVAASLGATKHINDLTTVRIPPLTPDEGRAFLNAELTRLGLAHIPQQVREHLLGRIGWDWLIPIFIKRLAEELPPDASTPDAVDQAFTTLLTHQNLFEHWYGRLRMTLDPGELQLVKAMLGYAADPRNNGIHSRSLTNLAVEHGLLEHQVDLVGILKHDGYLNNQEDPARYRFNSPVIREWWWRNVAN</sequence>
<dbReference type="InterPro" id="IPR049945">
    <property type="entry name" value="AAA_22"/>
</dbReference>
<accession>A0A495VHP6</accession>
<gene>
    <name evidence="2" type="ORF">BDD21_4946</name>
</gene>
<protein>
    <submittedName>
        <fullName evidence="2">AAA domain-containing protein</fullName>
    </submittedName>
</protein>
<dbReference type="EMBL" id="RBXL01000001">
    <property type="protein sequence ID" value="RKT47378.1"/>
    <property type="molecule type" value="Genomic_DNA"/>
</dbReference>
<dbReference type="AlphaFoldDB" id="A0A495VHP6"/>
<dbReference type="Proteomes" id="UP000274556">
    <property type="component" value="Unassembled WGS sequence"/>
</dbReference>
<name>A0A495VHP6_9GAMM</name>
<dbReference type="OrthoDB" id="7827977at2"/>
<dbReference type="PANTHER" id="PTHR34301:SF8">
    <property type="entry name" value="ATPASE DOMAIN-CONTAINING PROTEIN"/>
    <property type="match status" value="1"/>
</dbReference>